<proteinExistence type="predicted"/>
<evidence type="ECO:0000313" key="2">
    <source>
        <dbReference type="EMBL" id="KAJ6686435.1"/>
    </source>
</evidence>
<keyword evidence="1" id="KW-1133">Transmembrane helix</keyword>
<keyword evidence="1" id="KW-0812">Transmembrane</keyword>
<name>A0A9Q0SRG6_SALPP</name>
<comment type="caution">
    <text evidence="2">The sequence shown here is derived from an EMBL/GenBank/DDBJ whole genome shotgun (WGS) entry which is preliminary data.</text>
</comment>
<evidence type="ECO:0000256" key="1">
    <source>
        <dbReference type="SAM" id="Phobius"/>
    </source>
</evidence>
<organism evidence="2 3">
    <name type="scientific">Salix purpurea</name>
    <name type="common">Purple osier willow</name>
    <dbReference type="NCBI Taxonomy" id="77065"/>
    <lineage>
        <taxon>Eukaryota</taxon>
        <taxon>Viridiplantae</taxon>
        <taxon>Streptophyta</taxon>
        <taxon>Embryophyta</taxon>
        <taxon>Tracheophyta</taxon>
        <taxon>Spermatophyta</taxon>
        <taxon>Magnoliopsida</taxon>
        <taxon>eudicotyledons</taxon>
        <taxon>Gunneridae</taxon>
        <taxon>Pentapetalae</taxon>
        <taxon>rosids</taxon>
        <taxon>fabids</taxon>
        <taxon>Malpighiales</taxon>
        <taxon>Salicaceae</taxon>
        <taxon>Saliceae</taxon>
        <taxon>Salix</taxon>
    </lineage>
</organism>
<sequence length="177" mass="19831">MHAVLASLQYFLRKNHDRGCPCAIHANLQKKQGKSDHNWFFAMALGLVFLCITALLFKIAGIIGHLFSYVFVQWLQLKKKHPQARYVGCLVQLICSTTGTAAVEILVYDGTRIYSCIEQPRSEDEETDAFDYCSVYDGKFFPSTVSQISCGISSYGVYNPDVISKEPVCNRGSAWLS</sequence>
<dbReference type="Proteomes" id="UP001151532">
    <property type="component" value="Chromosome 2"/>
</dbReference>
<keyword evidence="3" id="KW-1185">Reference proteome</keyword>
<evidence type="ECO:0000313" key="3">
    <source>
        <dbReference type="Proteomes" id="UP001151532"/>
    </source>
</evidence>
<dbReference type="EMBL" id="JAPFFK010000019">
    <property type="protein sequence ID" value="KAJ6686435.1"/>
    <property type="molecule type" value="Genomic_DNA"/>
</dbReference>
<keyword evidence="1" id="KW-0472">Membrane</keyword>
<reference evidence="2" key="2">
    <citation type="journal article" date="2023" name="Int. J. Mol. Sci.">
        <title>De Novo Assembly and Annotation of 11 Diverse Shrub Willow (Salix) Genomes Reveals Novel Gene Organization in Sex-Linked Regions.</title>
        <authorList>
            <person name="Hyden B."/>
            <person name="Feng K."/>
            <person name="Yates T.B."/>
            <person name="Jawdy S."/>
            <person name="Cereghino C."/>
            <person name="Smart L.B."/>
            <person name="Muchero W."/>
        </authorList>
    </citation>
    <scope>NUCLEOTIDE SEQUENCE</scope>
    <source>
        <tissue evidence="2">Shoot tip</tissue>
    </source>
</reference>
<accession>A0A9Q0SRG6</accession>
<gene>
    <name evidence="2" type="ORF">OIU79_016253</name>
</gene>
<feature type="transmembrane region" description="Helical" evidence="1">
    <location>
        <begin position="39"/>
        <end position="72"/>
    </location>
</feature>
<dbReference type="AlphaFoldDB" id="A0A9Q0SRG6"/>
<reference evidence="2" key="1">
    <citation type="submission" date="2022-11" db="EMBL/GenBank/DDBJ databases">
        <authorList>
            <person name="Hyden B.L."/>
            <person name="Feng K."/>
            <person name="Yates T."/>
            <person name="Jawdy S."/>
            <person name="Smart L.B."/>
            <person name="Muchero W."/>
        </authorList>
    </citation>
    <scope>NUCLEOTIDE SEQUENCE</scope>
    <source>
        <tissue evidence="2">Shoot tip</tissue>
    </source>
</reference>
<protein>
    <submittedName>
        <fullName evidence="2">Uncharacterized protein</fullName>
    </submittedName>
</protein>